<dbReference type="PROSITE" id="PS51186">
    <property type="entry name" value="GNAT"/>
    <property type="match status" value="1"/>
</dbReference>
<dbReference type="PANTHER" id="PTHR43415:SF3">
    <property type="entry name" value="GNAT-FAMILY ACETYLTRANSFERASE"/>
    <property type="match status" value="1"/>
</dbReference>
<reference evidence="2 3" key="1">
    <citation type="submission" date="2018-06" db="EMBL/GenBank/DDBJ databases">
        <authorList>
            <consortium name="Pathogen Informatics"/>
            <person name="Doyle S."/>
        </authorList>
    </citation>
    <scope>NUCLEOTIDE SEQUENCE [LARGE SCALE GENOMIC DNA]</scope>
    <source>
        <strain evidence="2 3">NCTC10723</strain>
    </source>
</reference>
<dbReference type="PANTHER" id="PTHR43415">
    <property type="entry name" value="SPERMIDINE N(1)-ACETYLTRANSFERASE"/>
    <property type="match status" value="1"/>
</dbReference>
<dbReference type="InterPro" id="IPR016181">
    <property type="entry name" value="Acyl_CoA_acyltransferase"/>
</dbReference>
<keyword evidence="2" id="KW-0808">Transferase</keyword>
<dbReference type="GO" id="GO:0016747">
    <property type="term" value="F:acyltransferase activity, transferring groups other than amino-acyl groups"/>
    <property type="evidence" value="ECO:0007669"/>
    <property type="project" value="InterPro"/>
</dbReference>
<proteinExistence type="predicted"/>
<evidence type="ECO:0000259" key="1">
    <source>
        <dbReference type="PROSITE" id="PS51186"/>
    </source>
</evidence>
<evidence type="ECO:0000313" key="3">
    <source>
        <dbReference type="Proteomes" id="UP000255328"/>
    </source>
</evidence>
<dbReference type="Proteomes" id="UP000255328">
    <property type="component" value="Unassembled WGS sequence"/>
</dbReference>
<dbReference type="InterPro" id="IPR000182">
    <property type="entry name" value="GNAT_dom"/>
</dbReference>
<dbReference type="RefSeq" id="WP_172606937.1">
    <property type="nucleotide sequence ID" value="NZ_UGGU01000003.1"/>
</dbReference>
<sequence>MKKIKLEGNLIDLRLVKESDAKFIMNLRTNENISRFISLTSVNINEQIQWIKNYKLREEKKEEFYFIVENKNGLSCGTVRIYNINYKSKETTWGSFILDKIRPEGASNEVIDLSLNFISKELKLEKVYLDVRKENYKAIHIYEKNKFIRIKEDDKNYYYLRRLG</sequence>
<evidence type="ECO:0000313" key="2">
    <source>
        <dbReference type="EMBL" id="STO31154.1"/>
    </source>
</evidence>
<name>A0A377GX18_9FUSO</name>
<dbReference type="Pfam" id="PF13302">
    <property type="entry name" value="Acetyltransf_3"/>
    <property type="match status" value="1"/>
</dbReference>
<protein>
    <submittedName>
        <fullName evidence="2">Spermidine N1-acetyltransferase</fullName>
    </submittedName>
</protein>
<dbReference type="AlphaFoldDB" id="A0A377GX18"/>
<accession>A0A377GX18</accession>
<dbReference type="SUPFAM" id="SSF55729">
    <property type="entry name" value="Acyl-CoA N-acyltransferases (Nat)"/>
    <property type="match status" value="1"/>
</dbReference>
<organism evidence="2 3">
    <name type="scientific">Fusobacterium necrogenes</name>
    <dbReference type="NCBI Taxonomy" id="858"/>
    <lineage>
        <taxon>Bacteria</taxon>
        <taxon>Fusobacteriati</taxon>
        <taxon>Fusobacteriota</taxon>
        <taxon>Fusobacteriia</taxon>
        <taxon>Fusobacteriales</taxon>
        <taxon>Fusobacteriaceae</taxon>
        <taxon>Fusobacterium</taxon>
    </lineage>
</organism>
<dbReference type="EMBL" id="UGGU01000003">
    <property type="protein sequence ID" value="STO31154.1"/>
    <property type="molecule type" value="Genomic_DNA"/>
</dbReference>
<feature type="domain" description="N-acetyltransferase" evidence="1">
    <location>
        <begin position="11"/>
        <end position="164"/>
    </location>
</feature>
<dbReference type="Gene3D" id="3.40.630.30">
    <property type="match status" value="1"/>
</dbReference>
<gene>
    <name evidence="2" type="ORF">NCTC10723_00594</name>
</gene>
<keyword evidence="3" id="KW-1185">Reference proteome</keyword>